<keyword evidence="2" id="KW-1185">Reference proteome</keyword>
<evidence type="ECO:0000313" key="1">
    <source>
        <dbReference type="EMBL" id="KAF2184239.1"/>
    </source>
</evidence>
<reference evidence="1" key="1">
    <citation type="journal article" date="2020" name="Stud. Mycol.">
        <title>101 Dothideomycetes genomes: a test case for predicting lifestyles and emergence of pathogens.</title>
        <authorList>
            <person name="Haridas S."/>
            <person name="Albert R."/>
            <person name="Binder M."/>
            <person name="Bloem J."/>
            <person name="Labutti K."/>
            <person name="Salamov A."/>
            <person name="Andreopoulos B."/>
            <person name="Baker S."/>
            <person name="Barry K."/>
            <person name="Bills G."/>
            <person name="Bluhm B."/>
            <person name="Cannon C."/>
            <person name="Castanera R."/>
            <person name="Culley D."/>
            <person name="Daum C."/>
            <person name="Ezra D."/>
            <person name="Gonzalez J."/>
            <person name="Henrissat B."/>
            <person name="Kuo A."/>
            <person name="Liang C."/>
            <person name="Lipzen A."/>
            <person name="Lutzoni F."/>
            <person name="Magnuson J."/>
            <person name="Mondo S."/>
            <person name="Nolan M."/>
            <person name="Ohm R."/>
            <person name="Pangilinan J."/>
            <person name="Park H.-J."/>
            <person name="Ramirez L."/>
            <person name="Alfaro M."/>
            <person name="Sun H."/>
            <person name="Tritt A."/>
            <person name="Yoshinaga Y."/>
            <person name="Zwiers L.-H."/>
            <person name="Turgeon B."/>
            <person name="Goodwin S."/>
            <person name="Spatafora J."/>
            <person name="Crous P."/>
            <person name="Grigoriev I."/>
        </authorList>
    </citation>
    <scope>NUCLEOTIDE SEQUENCE</scope>
    <source>
        <strain evidence="1">CBS 207.26</strain>
    </source>
</reference>
<organism evidence="1 2">
    <name type="scientific">Zopfia rhizophila CBS 207.26</name>
    <dbReference type="NCBI Taxonomy" id="1314779"/>
    <lineage>
        <taxon>Eukaryota</taxon>
        <taxon>Fungi</taxon>
        <taxon>Dikarya</taxon>
        <taxon>Ascomycota</taxon>
        <taxon>Pezizomycotina</taxon>
        <taxon>Dothideomycetes</taxon>
        <taxon>Dothideomycetes incertae sedis</taxon>
        <taxon>Zopfiaceae</taxon>
        <taxon>Zopfia</taxon>
    </lineage>
</organism>
<dbReference type="EMBL" id="ML994638">
    <property type="protein sequence ID" value="KAF2184239.1"/>
    <property type="molecule type" value="Genomic_DNA"/>
</dbReference>
<evidence type="ECO:0008006" key="3">
    <source>
        <dbReference type="Google" id="ProtNLM"/>
    </source>
</evidence>
<evidence type="ECO:0000313" key="2">
    <source>
        <dbReference type="Proteomes" id="UP000800200"/>
    </source>
</evidence>
<protein>
    <recommendedName>
        <fullName evidence="3">C2H2-type domain-containing protein</fullName>
    </recommendedName>
</protein>
<accession>A0A6A6E0Z1</accession>
<gene>
    <name evidence="1" type="ORF">K469DRAFT_580293</name>
</gene>
<feature type="non-terminal residue" evidence="1">
    <location>
        <position position="1"/>
    </location>
</feature>
<dbReference type="Proteomes" id="UP000800200">
    <property type="component" value="Unassembled WGS sequence"/>
</dbReference>
<dbReference type="AlphaFoldDB" id="A0A6A6E0Z1"/>
<name>A0A6A6E0Z1_9PEZI</name>
<sequence>NTQHLRQYSWSCGTLNGVKAVFQPSDNLSICYFCGKQFPPHYDSQSKHLETEHKFSECNKKKKFFRADNFRQHIAHGHNGILGSWMKELVDAAKTEKGSI</sequence>
<proteinExistence type="predicted"/>
<dbReference type="OrthoDB" id="3524154at2759"/>